<dbReference type="Pfam" id="PF00170">
    <property type="entry name" value="bZIP_1"/>
    <property type="match status" value="1"/>
</dbReference>
<evidence type="ECO:0000256" key="3">
    <source>
        <dbReference type="ARBA" id="ARBA00023163"/>
    </source>
</evidence>
<feature type="compositionally biased region" description="Polar residues" evidence="5">
    <location>
        <begin position="301"/>
        <end position="314"/>
    </location>
</feature>
<reference evidence="7 8" key="1">
    <citation type="submission" date="2019-07" db="EMBL/GenBank/DDBJ databases">
        <authorList>
            <person name="Jastrzebski P J."/>
            <person name="Paukszto L."/>
            <person name="Jastrzebski P J."/>
        </authorList>
    </citation>
    <scope>NUCLEOTIDE SEQUENCE [LARGE SCALE GENOMIC DNA]</scope>
    <source>
        <strain evidence="7 8">WMS-il1</strain>
    </source>
</reference>
<evidence type="ECO:0000313" key="7">
    <source>
        <dbReference type="EMBL" id="VUZ51181.1"/>
    </source>
</evidence>
<dbReference type="CDD" id="cd14699">
    <property type="entry name" value="bZIP_Fos_like"/>
    <property type="match status" value="1"/>
</dbReference>
<protein>
    <recommendedName>
        <fullName evidence="6">BZIP domain-containing protein</fullName>
    </recommendedName>
</protein>
<feature type="compositionally biased region" description="Low complexity" evidence="5">
    <location>
        <begin position="207"/>
        <end position="216"/>
    </location>
</feature>
<dbReference type="AlphaFoldDB" id="A0A564YV84"/>
<dbReference type="PROSITE" id="PS50217">
    <property type="entry name" value="BZIP"/>
    <property type="match status" value="1"/>
</dbReference>
<keyword evidence="4" id="KW-0175">Coiled coil</keyword>
<dbReference type="PANTHER" id="PTHR23351">
    <property type="entry name" value="FOS TRANSCRIPTION FACTOR-RELATED"/>
    <property type="match status" value="1"/>
</dbReference>
<organism evidence="7 8">
    <name type="scientific">Hymenolepis diminuta</name>
    <name type="common">Rat tapeworm</name>
    <dbReference type="NCBI Taxonomy" id="6216"/>
    <lineage>
        <taxon>Eukaryota</taxon>
        <taxon>Metazoa</taxon>
        <taxon>Spiralia</taxon>
        <taxon>Lophotrochozoa</taxon>
        <taxon>Platyhelminthes</taxon>
        <taxon>Cestoda</taxon>
        <taxon>Eucestoda</taxon>
        <taxon>Cyclophyllidea</taxon>
        <taxon>Hymenolepididae</taxon>
        <taxon>Hymenolepis</taxon>
    </lineage>
</organism>
<dbReference type="PANTHER" id="PTHR23351:SF24">
    <property type="entry name" value="ACTIVATING TRANSCRIPTION FACTOR 3-RELATED"/>
    <property type="match status" value="1"/>
</dbReference>
<evidence type="ECO:0000313" key="8">
    <source>
        <dbReference type="Proteomes" id="UP000321570"/>
    </source>
</evidence>
<dbReference type="InterPro" id="IPR046347">
    <property type="entry name" value="bZIP_sf"/>
</dbReference>
<dbReference type="EMBL" id="CABIJS010000432">
    <property type="protein sequence ID" value="VUZ51181.1"/>
    <property type="molecule type" value="Genomic_DNA"/>
</dbReference>
<evidence type="ECO:0000256" key="5">
    <source>
        <dbReference type="SAM" id="MobiDB-lite"/>
    </source>
</evidence>
<feature type="coiled-coil region" evidence="4">
    <location>
        <begin position="348"/>
        <end position="396"/>
    </location>
</feature>
<keyword evidence="3" id="KW-0804">Transcription</keyword>
<feature type="region of interest" description="Disordered" evidence="5">
    <location>
        <begin position="13"/>
        <end position="38"/>
    </location>
</feature>
<keyword evidence="8" id="KW-1185">Reference proteome</keyword>
<dbReference type="SMART" id="SM00338">
    <property type="entry name" value="BRLZ"/>
    <property type="match status" value="1"/>
</dbReference>
<name>A0A564YV84_HYMDI</name>
<dbReference type="SUPFAM" id="SSF57959">
    <property type="entry name" value="Leucine zipper domain"/>
    <property type="match status" value="1"/>
</dbReference>
<dbReference type="GO" id="GO:0000981">
    <property type="term" value="F:DNA-binding transcription factor activity, RNA polymerase II-specific"/>
    <property type="evidence" value="ECO:0007669"/>
    <property type="project" value="TreeGrafter"/>
</dbReference>
<gene>
    <name evidence="7" type="ORF">WMSIL1_LOCUS9937</name>
</gene>
<feature type="domain" description="BZIP" evidence="6">
    <location>
        <begin position="330"/>
        <end position="393"/>
    </location>
</feature>
<evidence type="ECO:0000256" key="1">
    <source>
        <dbReference type="ARBA" id="ARBA00023015"/>
    </source>
</evidence>
<feature type="compositionally biased region" description="Low complexity" evidence="5">
    <location>
        <begin position="17"/>
        <end position="38"/>
    </location>
</feature>
<sequence length="609" mass="65257">MVVFNVFPAMSSSVPATNNNNNSRKSTSSPSSSASTNSSDFTKEQWLELLRILPTTSLVNLQLAWKEFVEETAGQRNPEQKTLLPDASTLVRAVATQQNELAQNAYDKLRFDALLKQQLDVDRKALEQPNGLDALAAAALANTNSETNVTSTSAVTVFQGKPVPGTSLVAIPFTPQIAPAILGGFKSDSNQRQSPTIRETPKRLAATRAEAEQAAQVHGSSSNESVKRSRLSNDGSVEDMDTSNPLSQISSGGNLLLSNGALSAVASLKPDPEGVNPNYSFQTNTQDISGNWNLHSLSSVNAPASTSSGVTTAENNRRRARDEGITEDEAARREKRRERNRVAAAKCRQNRQNQIEDLKSRRKMLEDEGNQVRQLLENAKLQKQQYEELLKNHARNGCPTAQQYYQDGNLILPLSVAVAVAAASGNTAIPRQQPVTASLDLPTMAPVQSSLQILQSSSTRQLPPSITTTVIKSEAPNSSPPQPFVPAQRPSTLPLVNSTKVELPTSTLDSNTSSTTASQFARMWSPSVASKIKTPGGESWVNSQIGLPPISVTSDKDGIIPTTTTTLLSTPDILHHLGVTLGAASLSNNSSKTQDEKMSNATANTSSAT</sequence>
<keyword evidence="2" id="KW-0238">DNA-binding</keyword>
<proteinExistence type="predicted"/>
<accession>A0A564YV84</accession>
<feature type="compositionally biased region" description="Polar residues" evidence="5">
    <location>
        <begin position="599"/>
        <end position="609"/>
    </location>
</feature>
<feature type="compositionally biased region" description="Basic and acidic residues" evidence="5">
    <location>
        <begin position="315"/>
        <end position="332"/>
    </location>
</feature>
<dbReference type="InterPro" id="IPR000837">
    <property type="entry name" value="AP-1"/>
</dbReference>
<dbReference type="Proteomes" id="UP000321570">
    <property type="component" value="Unassembled WGS sequence"/>
</dbReference>
<feature type="region of interest" description="Disordered" evidence="5">
    <location>
        <begin position="207"/>
        <end position="251"/>
    </location>
</feature>
<evidence type="ECO:0000256" key="4">
    <source>
        <dbReference type="SAM" id="Coils"/>
    </source>
</evidence>
<dbReference type="GO" id="GO:0000978">
    <property type="term" value="F:RNA polymerase II cis-regulatory region sequence-specific DNA binding"/>
    <property type="evidence" value="ECO:0007669"/>
    <property type="project" value="TreeGrafter"/>
</dbReference>
<dbReference type="InterPro" id="IPR004827">
    <property type="entry name" value="bZIP"/>
</dbReference>
<keyword evidence="1" id="KW-0805">Transcription regulation</keyword>
<dbReference type="GO" id="GO:0005634">
    <property type="term" value="C:nucleus"/>
    <property type="evidence" value="ECO:0007669"/>
    <property type="project" value="TreeGrafter"/>
</dbReference>
<dbReference type="Gene3D" id="1.20.5.170">
    <property type="match status" value="1"/>
</dbReference>
<evidence type="ECO:0000259" key="6">
    <source>
        <dbReference type="PROSITE" id="PS50217"/>
    </source>
</evidence>
<evidence type="ECO:0000256" key="2">
    <source>
        <dbReference type="ARBA" id="ARBA00023125"/>
    </source>
</evidence>
<feature type="region of interest" description="Disordered" evidence="5">
    <location>
        <begin position="301"/>
        <end position="341"/>
    </location>
</feature>
<feature type="region of interest" description="Disordered" evidence="5">
    <location>
        <begin position="586"/>
        <end position="609"/>
    </location>
</feature>